<protein>
    <submittedName>
        <fullName evidence="1">Uncharacterized protein</fullName>
    </submittedName>
</protein>
<comment type="caution">
    <text evidence="1">The sequence shown here is derived from an EMBL/GenBank/DDBJ whole genome shotgun (WGS) entry which is preliminary data.</text>
</comment>
<reference evidence="1 2" key="1">
    <citation type="submission" date="2015-12" db="EMBL/GenBank/DDBJ databases">
        <title>The genome of Folsomia candida.</title>
        <authorList>
            <person name="Faddeeva A."/>
            <person name="Derks M.F."/>
            <person name="Anvar Y."/>
            <person name="Smit S."/>
            <person name="Van Straalen N."/>
            <person name="Roelofs D."/>
        </authorList>
    </citation>
    <scope>NUCLEOTIDE SEQUENCE [LARGE SCALE GENOMIC DNA]</scope>
    <source>
        <strain evidence="1 2">VU population</strain>
        <tissue evidence="1">Whole body</tissue>
    </source>
</reference>
<dbReference type="Proteomes" id="UP000198287">
    <property type="component" value="Unassembled WGS sequence"/>
</dbReference>
<accession>A0A226DCF1</accession>
<dbReference type="EMBL" id="LNIX01000026">
    <property type="protein sequence ID" value="OXA42504.1"/>
    <property type="molecule type" value="Genomic_DNA"/>
</dbReference>
<organism evidence="1 2">
    <name type="scientific">Folsomia candida</name>
    <name type="common">Springtail</name>
    <dbReference type="NCBI Taxonomy" id="158441"/>
    <lineage>
        <taxon>Eukaryota</taxon>
        <taxon>Metazoa</taxon>
        <taxon>Ecdysozoa</taxon>
        <taxon>Arthropoda</taxon>
        <taxon>Hexapoda</taxon>
        <taxon>Collembola</taxon>
        <taxon>Entomobryomorpha</taxon>
        <taxon>Isotomoidea</taxon>
        <taxon>Isotomidae</taxon>
        <taxon>Proisotominae</taxon>
        <taxon>Folsomia</taxon>
    </lineage>
</organism>
<evidence type="ECO:0000313" key="1">
    <source>
        <dbReference type="EMBL" id="OXA42504.1"/>
    </source>
</evidence>
<gene>
    <name evidence="1" type="ORF">Fcan01_22765</name>
</gene>
<proteinExistence type="predicted"/>
<name>A0A226DCF1_FOLCA</name>
<evidence type="ECO:0000313" key="2">
    <source>
        <dbReference type="Proteomes" id="UP000198287"/>
    </source>
</evidence>
<sequence>MPINYLTYDIIVGALWRPSGPQRPGQLPGLPAPLTGPSYCKVQSTSMNWISLRGCTADSKTYFKKFDPPTFPHFQQNVEKLPQLAPTCQNHHKAWIMWLSGLLSILGDVSDRFGVDKANSLVKIFFLCENLLISRAKKPAPNYKPTEKERIDASCQKLLNKTWGKVAIMDNEPHVTADHSNLPGSIGHVSDPVILERTVNHEIYLESCIKGGLDSFITKDHKKIKFCFGLTSQRPMTPKRSITWRTAFMLCNTLGSILGPIFGISKSSKRRLVHLEVSGLMPRQQGVTHLSFAVGVIKLSHHALPPQGNAVALTISSTVCGQHETPECVFDQDGSRCKCVNLEESDCPADEKCELVDQDTNQQFDNICAQLGSTYFARSCLNLLNSNEEWRMMIVPVRPDTLPNAIITDALVVCISDEACSQRCAAGEISRCYEVDQKCTSCGKPRVRTIRFRQFLKFPRPPPSNATSRPTAVKLRMDNPRGMLLGHPEALGPTRTP</sequence>
<keyword evidence="2" id="KW-1185">Reference proteome</keyword>
<dbReference type="AlphaFoldDB" id="A0A226DCF1"/>